<dbReference type="HOGENOM" id="CLU_2197896_0_0_1"/>
<protein>
    <submittedName>
        <fullName evidence="2">Uncharacterized protein</fullName>
    </submittedName>
</protein>
<gene>
    <name evidence="2" type="ORF">PHLGIDRAFT_344962</name>
</gene>
<evidence type="ECO:0000256" key="1">
    <source>
        <dbReference type="SAM" id="MobiDB-lite"/>
    </source>
</evidence>
<name>A0A0C3RPT6_PHLG1</name>
<evidence type="ECO:0000313" key="2">
    <source>
        <dbReference type="EMBL" id="KIP01606.1"/>
    </source>
</evidence>
<organism evidence="2 3">
    <name type="scientific">Phlebiopsis gigantea (strain 11061_1 CR5-6)</name>
    <name type="common">White-rot fungus</name>
    <name type="synonym">Peniophora gigantea</name>
    <dbReference type="NCBI Taxonomy" id="745531"/>
    <lineage>
        <taxon>Eukaryota</taxon>
        <taxon>Fungi</taxon>
        <taxon>Dikarya</taxon>
        <taxon>Basidiomycota</taxon>
        <taxon>Agaricomycotina</taxon>
        <taxon>Agaricomycetes</taxon>
        <taxon>Polyporales</taxon>
        <taxon>Phanerochaetaceae</taxon>
        <taxon>Phlebiopsis</taxon>
    </lineage>
</organism>
<reference evidence="2 3" key="1">
    <citation type="journal article" date="2014" name="PLoS Genet.">
        <title>Analysis of the Phlebiopsis gigantea genome, transcriptome and secretome provides insight into its pioneer colonization strategies of wood.</title>
        <authorList>
            <person name="Hori C."/>
            <person name="Ishida T."/>
            <person name="Igarashi K."/>
            <person name="Samejima M."/>
            <person name="Suzuki H."/>
            <person name="Master E."/>
            <person name="Ferreira P."/>
            <person name="Ruiz-Duenas F.J."/>
            <person name="Held B."/>
            <person name="Canessa P."/>
            <person name="Larrondo L.F."/>
            <person name="Schmoll M."/>
            <person name="Druzhinina I.S."/>
            <person name="Kubicek C.P."/>
            <person name="Gaskell J.A."/>
            <person name="Kersten P."/>
            <person name="St John F."/>
            <person name="Glasner J."/>
            <person name="Sabat G."/>
            <person name="Splinter BonDurant S."/>
            <person name="Syed K."/>
            <person name="Yadav J."/>
            <person name="Mgbeahuruike A.C."/>
            <person name="Kovalchuk A."/>
            <person name="Asiegbu F.O."/>
            <person name="Lackner G."/>
            <person name="Hoffmeister D."/>
            <person name="Rencoret J."/>
            <person name="Gutierrez A."/>
            <person name="Sun H."/>
            <person name="Lindquist E."/>
            <person name="Barry K."/>
            <person name="Riley R."/>
            <person name="Grigoriev I.V."/>
            <person name="Henrissat B."/>
            <person name="Kues U."/>
            <person name="Berka R.M."/>
            <person name="Martinez A.T."/>
            <person name="Covert S.F."/>
            <person name="Blanchette R.A."/>
            <person name="Cullen D."/>
        </authorList>
    </citation>
    <scope>NUCLEOTIDE SEQUENCE [LARGE SCALE GENOMIC DNA]</scope>
    <source>
        <strain evidence="2 3">11061_1 CR5-6</strain>
    </source>
</reference>
<feature type="region of interest" description="Disordered" evidence="1">
    <location>
        <begin position="82"/>
        <end position="108"/>
    </location>
</feature>
<evidence type="ECO:0000313" key="3">
    <source>
        <dbReference type="Proteomes" id="UP000053257"/>
    </source>
</evidence>
<dbReference type="EMBL" id="KN840761">
    <property type="protein sequence ID" value="KIP01606.1"/>
    <property type="molecule type" value="Genomic_DNA"/>
</dbReference>
<proteinExistence type="predicted"/>
<feature type="region of interest" description="Disordered" evidence="1">
    <location>
        <begin position="1"/>
        <end position="20"/>
    </location>
</feature>
<keyword evidence="3" id="KW-1185">Reference proteome</keyword>
<accession>A0A0C3RPT6</accession>
<sequence>MSARCVYRRSPPPSLSSLRTPAPRALSRLHLMCVAVQTFLLEGAACARKHGDGMRARRSDHGRMYKRSRLMTRPCTVLCRFRAASRKKPPNTDRRLRTGPPRATNLAS</sequence>
<dbReference type="AlphaFoldDB" id="A0A0C3RPT6"/>
<dbReference type="Proteomes" id="UP000053257">
    <property type="component" value="Unassembled WGS sequence"/>
</dbReference>